<protein>
    <submittedName>
        <fullName evidence="2">Uncharacterized protein</fullName>
    </submittedName>
</protein>
<organism evidence="2">
    <name type="scientific">Bacteriophage sp</name>
    <dbReference type="NCBI Taxonomy" id="38018"/>
    <lineage>
        <taxon>Viruses</taxon>
    </lineage>
</organism>
<keyword evidence="1" id="KW-0812">Transmembrane</keyword>
<proteinExistence type="predicted"/>
<reference evidence="2" key="1">
    <citation type="journal article" date="2021" name="Proc. Natl. Acad. Sci. U.S.A.">
        <title>A Catalog of Tens of Thousands of Viruses from Human Metagenomes Reveals Hidden Associations with Chronic Diseases.</title>
        <authorList>
            <person name="Tisza M.J."/>
            <person name="Buck C.B."/>
        </authorList>
    </citation>
    <scope>NUCLEOTIDE SEQUENCE</scope>
    <source>
        <strain evidence="2">CtPNe1</strain>
    </source>
</reference>
<evidence type="ECO:0000256" key="1">
    <source>
        <dbReference type="SAM" id="Phobius"/>
    </source>
</evidence>
<sequence>MTPKKLLLYAKGKKIDRQNRDAEMYNWFFVYAIPAISCGIGAAFSKDTHIEYPKQAILSEKTEESEEDTYDKELQRMLLNEQKWAARAEKRGLPPTIL</sequence>
<keyword evidence="1" id="KW-1133">Transmembrane helix</keyword>
<evidence type="ECO:0000313" key="2">
    <source>
        <dbReference type="EMBL" id="DAD56911.1"/>
    </source>
</evidence>
<accession>A0A8D9PGQ7</accession>
<feature type="transmembrane region" description="Helical" evidence="1">
    <location>
        <begin position="24"/>
        <end position="44"/>
    </location>
</feature>
<name>A0A8D9PGQ7_9VIRU</name>
<dbReference type="EMBL" id="BK029947">
    <property type="protein sequence ID" value="DAD56911.1"/>
    <property type="molecule type" value="Genomic_DNA"/>
</dbReference>
<keyword evidence="1" id="KW-0472">Membrane</keyword>